<dbReference type="AlphaFoldDB" id="A0A559TJL0"/>
<comment type="caution">
    <text evidence="1">The sequence shown here is derived from an EMBL/GenBank/DDBJ whole genome shotgun (WGS) entry which is preliminary data.</text>
</comment>
<name>A0A559TJL0_9HYPH</name>
<evidence type="ECO:0000313" key="1">
    <source>
        <dbReference type="EMBL" id="TVZ74805.1"/>
    </source>
</evidence>
<reference evidence="1 2" key="1">
    <citation type="submission" date="2019-06" db="EMBL/GenBank/DDBJ databases">
        <title>Pac Bio to generate improved reference genome sequences for organisms with transposon mutant libraries (support for FEBA project).</title>
        <authorList>
            <person name="Blow M."/>
        </authorList>
    </citation>
    <scope>NUCLEOTIDE SEQUENCE [LARGE SCALE GENOMIC DNA]</scope>
    <source>
        <strain evidence="1 2">USDA 1844</strain>
    </source>
</reference>
<evidence type="ECO:0000313" key="2">
    <source>
        <dbReference type="Proteomes" id="UP000319824"/>
    </source>
</evidence>
<accession>A0A559TJL0</accession>
<dbReference type="Proteomes" id="UP000319824">
    <property type="component" value="Unassembled WGS sequence"/>
</dbReference>
<proteinExistence type="predicted"/>
<gene>
    <name evidence="1" type="ORF">BCL32_0122</name>
</gene>
<dbReference type="RefSeq" id="WP_022718469.1">
    <property type="nucleotide sequence ID" value="NZ_ATTQ01000025.1"/>
</dbReference>
<dbReference type="EMBL" id="VISO01000001">
    <property type="protein sequence ID" value="TVZ74805.1"/>
    <property type="molecule type" value="Genomic_DNA"/>
</dbReference>
<organism evidence="1 2">
    <name type="scientific">Rhizobium mongolense USDA 1844</name>
    <dbReference type="NCBI Taxonomy" id="1079460"/>
    <lineage>
        <taxon>Bacteria</taxon>
        <taxon>Pseudomonadati</taxon>
        <taxon>Pseudomonadota</taxon>
        <taxon>Alphaproteobacteria</taxon>
        <taxon>Hyphomicrobiales</taxon>
        <taxon>Rhizobiaceae</taxon>
        <taxon>Rhizobium/Agrobacterium group</taxon>
        <taxon>Rhizobium</taxon>
    </lineage>
</organism>
<protein>
    <submittedName>
        <fullName evidence="1">Uncharacterized protein</fullName>
    </submittedName>
</protein>
<sequence>MNSFNPKDSLASKSNRTIAEYLRLIGDDDAALRFSDTGVAGQGLSRFLGGQDQYAYSGILMGFIPSGSKGKALQIQSAFELDPDMDLKGARIKITLDKFYVANFPGTGTHSILCEFTGKNQLSEAAEEMRFAVSTTANDRSSAAISGAPIFLGVSVGQDGIAFEGRTVNVASSDDTLLMDALGSDAFRNGLALLTSAQPALKPFVGLAGSVVKAIAGRNKNRQIYAFKLGLDFAGGATSARLREGSYIVVQADDGVFDWSAHTWNSDARSVVETATGEPIDFNYMVFGVSRFST</sequence>